<proteinExistence type="predicted"/>
<sequence length="341" mass="37978">MADFSHYGHCAEEWSSYVRQHAPQPLPQYDTPERIAESRRITNAARINVSRSIMEGKTALHIQTKTVAIPTSDFQEISARIYRPSEAQFSSRAVIIYFHGGGFLAGTLGSENAICVQLAEACGIVIVSVNYRHTPEWTCPVQFQDAWDVRNWILQNQGHHLLPSNIDLYVGGTSSGACLAASVVTRERLESNATIKGQFLWCPWLCLPQSFPFEEFSTPDCASPMQCAGADLLPSSLVMDFATLLQPSSADCRNPIINPLLAYNGLLRNLPPTHIMVCGLDPLRDHGLLYHQKLQNSGIPVRLNVFAGYPHAFRKIPSLKANEKWDEDMIHGIFWCLGLNT</sequence>
<evidence type="ECO:0000256" key="1">
    <source>
        <dbReference type="ARBA" id="ARBA00022801"/>
    </source>
</evidence>
<organism evidence="3 4">
    <name type="scientific">Penicillium atrosanguineum</name>
    <dbReference type="NCBI Taxonomy" id="1132637"/>
    <lineage>
        <taxon>Eukaryota</taxon>
        <taxon>Fungi</taxon>
        <taxon>Dikarya</taxon>
        <taxon>Ascomycota</taxon>
        <taxon>Pezizomycotina</taxon>
        <taxon>Eurotiomycetes</taxon>
        <taxon>Eurotiomycetidae</taxon>
        <taxon>Eurotiales</taxon>
        <taxon>Aspergillaceae</taxon>
        <taxon>Penicillium</taxon>
    </lineage>
</organism>
<dbReference type="AlphaFoldDB" id="A0A9W9U0Z0"/>
<dbReference type="Proteomes" id="UP001147746">
    <property type="component" value="Unassembled WGS sequence"/>
</dbReference>
<dbReference type="GO" id="GO:0016787">
    <property type="term" value="F:hydrolase activity"/>
    <property type="evidence" value="ECO:0007669"/>
    <property type="project" value="UniProtKB-KW"/>
</dbReference>
<dbReference type="EMBL" id="JAPZBO010000009">
    <property type="protein sequence ID" value="KAJ5303736.1"/>
    <property type="molecule type" value="Genomic_DNA"/>
</dbReference>
<protein>
    <recommendedName>
        <fullName evidence="2">Alpha/beta hydrolase fold-3 domain-containing protein</fullName>
    </recommendedName>
</protein>
<dbReference type="InterPro" id="IPR029058">
    <property type="entry name" value="AB_hydrolase_fold"/>
</dbReference>
<evidence type="ECO:0000313" key="4">
    <source>
        <dbReference type="Proteomes" id="UP001147746"/>
    </source>
</evidence>
<reference evidence="3" key="1">
    <citation type="submission" date="2022-12" db="EMBL/GenBank/DDBJ databases">
        <authorList>
            <person name="Petersen C."/>
        </authorList>
    </citation>
    <scope>NUCLEOTIDE SEQUENCE</scope>
    <source>
        <strain evidence="3">IBT 21472</strain>
    </source>
</reference>
<feature type="domain" description="Alpha/beta hydrolase fold-3" evidence="2">
    <location>
        <begin position="95"/>
        <end position="313"/>
    </location>
</feature>
<accession>A0A9W9U0Z0</accession>
<dbReference type="PANTHER" id="PTHR48081">
    <property type="entry name" value="AB HYDROLASE SUPERFAMILY PROTEIN C4A8.06C"/>
    <property type="match status" value="1"/>
</dbReference>
<dbReference type="GO" id="GO:0017000">
    <property type="term" value="P:antibiotic biosynthetic process"/>
    <property type="evidence" value="ECO:0007669"/>
    <property type="project" value="UniProtKB-ARBA"/>
</dbReference>
<comment type="caution">
    <text evidence="3">The sequence shown here is derived from an EMBL/GenBank/DDBJ whole genome shotgun (WGS) entry which is preliminary data.</text>
</comment>
<gene>
    <name evidence="3" type="ORF">N7476_010535</name>
</gene>
<evidence type="ECO:0000259" key="2">
    <source>
        <dbReference type="Pfam" id="PF07859"/>
    </source>
</evidence>
<name>A0A9W9U0Z0_9EURO</name>
<dbReference type="Pfam" id="PF07859">
    <property type="entry name" value="Abhydrolase_3"/>
    <property type="match status" value="1"/>
</dbReference>
<dbReference type="GO" id="GO:0072330">
    <property type="term" value="P:monocarboxylic acid biosynthetic process"/>
    <property type="evidence" value="ECO:0007669"/>
    <property type="project" value="UniProtKB-ARBA"/>
</dbReference>
<keyword evidence="1" id="KW-0378">Hydrolase</keyword>
<dbReference type="InterPro" id="IPR050300">
    <property type="entry name" value="GDXG_lipolytic_enzyme"/>
</dbReference>
<dbReference type="SUPFAM" id="SSF53474">
    <property type="entry name" value="alpha/beta-Hydrolases"/>
    <property type="match status" value="1"/>
</dbReference>
<evidence type="ECO:0000313" key="3">
    <source>
        <dbReference type="EMBL" id="KAJ5303736.1"/>
    </source>
</evidence>
<dbReference type="InterPro" id="IPR013094">
    <property type="entry name" value="AB_hydrolase_3"/>
</dbReference>
<dbReference type="Gene3D" id="3.40.50.1820">
    <property type="entry name" value="alpha/beta hydrolase"/>
    <property type="match status" value="1"/>
</dbReference>
<keyword evidence="4" id="KW-1185">Reference proteome</keyword>
<dbReference type="PANTHER" id="PTHR48081:SF8">
    <property type="entry name" value="ALPHA_BETA HYDROLASE FOLD-3 DOMAIN-CONTAINING PROTEIN-RELATED"/>
    <property type="match status" value="1"/>
</dbReference>
<reference evidence="3" key="2">
    <citation type="journal article" date="2023" name="IMA Fungus">
        <title>Comparative genomic study of the Penicillium genus elucidates a diverse pangenome and 15 lateral gene transfer events.</title>
        <authorList>
            <person name="Petersen C."/>
            <person name="Sorensen T."/>
            <person name="Nielsen M.R."/>
            <person name="Sondergaard T.E."/>
            <person name="Sorensen J.L."/>
            <person name="Fitzpatrick D.A."/>
            <person name="Frisvad J.C."/>
            <person name="Nielsen K.L."/>
        </authorList>
    </citation>
    <scope>NUCLEOTIDE SEQUENCE</scope>
    <source>
        <strain evidence="3">IBT 21472</strain>
    </source>
</reference>